<dbReference type="Pfam" id="PF13924">
    <property type="entry name" value="Lipocalin_5"/>
    <property type="match status" value="1"/>
</dbReference>
<evidence type="ECO:0000259" key="1">
    <source>
        <dbReference type="Pfam" id="PF13924"/>
    </source>
</evidence>
<dbReference type="PROSITE" id="PS51257">
    <property type="entry name" value="PROKAR_LIPOPROTEIN"/>
    <property type="match status" value="1"/>
</dbReference>
<sequence>MKLAYFYSAFTFLLLASCTREKEPSDLEKFTGRWSLYIVEEQVDSAANWEPRQDHYKNRKGFIIYDGQGGMGVHHVTENYDQYVFEGKGGLDSLTAKDLRHMADNFVYFGKYSVDDSLKIIEHHIESANFQTMWGTTASRKYAFSGDTLILSPITERYPKGRLKWIRLKDNE</sequence>
<gene>
    <name evidence="2" type="ORF">ACFOSV_16785</name>
</gene>
<feature type="domain" description="Lipocalin-like" evidence="1">
    <location>
        <begin position="51"/>
        <end position="156"/>
    </location>
</feature>
<evidence type="ECO:0000313" key="2">
    <source>
        <dbReference type="EMBL" id="MFC3881854.1"/>
    </source>
</evidence>
<name>A0ABV8AW12_9BACT</name>
<organism evidence="2 3">
    <name type="scientific">Algoriphagus namhaensis</name>
    <dbReference type="NCBI Taxonomy" id="915353"/>
    <lineage>
        <taxon>Bacteria</taxon>
        <taxon>Pseudomonadati</taxon>
        <taxon>Bacteroidota</taxon>
        <taxon>Cytophagia</taxon>
        <taxon>Cytophagales</taxon>
        <taxon>Cyclobacteriaceae</taxon>
        <taxon>Algoriphagus</taxon>
    </lineage>
</organism>
<evidence type="ECO:0000313" key="3">
    <source>
        <dbReference type="Proteomes" id="UP001595805"/>
    </source>
</evidence>
<dbReference type="InterPro" id="IPR024311">
    <property type="entry name" value="Lipocalin-like"/>
</dbReference>
<proteinExistence type="predicted"/>
<keyword evidence="3" id="KW-1185">Reference proteome</keyword>
<protein>
    <submittedName>
        <fullName evidence="2">Lipocalin-like domain-containing protein</fullName>
    </submittedName>
</protein>
<comment type="caution">
    <text evidence="2">The sequence shown here is derived from an EMBL/GenBank/DDBJ whole genome shotgun (WGS) entry which is preliminary data.</text>
</comment>
<dbReference type="EMBL" id="JBHRZS010000007">
    <property type="protein sequence ID" value="MFC3881854.1"/>
    <property type="molecule type" value="Genomic_DNA"/>
</dbReference>
<dbReference type="Proteomes" id="UP001595805">
    <property type="component" value="Unassembled WGS sequence"/>
</dbReference>
<accession>A0ABV8AW12</accession>
<dbReference type="RefSeq" id="WP_377907204.1">
    <property type="nucleotide sequence ID" value="NZ_JBHRZS010000007.1"/>
</dbReference>
<reference evidence="3" key="1">
    <citation type="journal article" date="2019" name="Int. J. Syst. Evol. Microbiol.">
        <title>The Global Catalogue of Microorganisms (GCM) 10K type strain sequencing project: providing services to taxonomists for standard genome sequencing and annotation.</title>
        <authorList>
            <consortium name="The Broad Institute Genomics Platform"/>
            <consortium name="The Broad Institute Genome Sequencing Center for Infectious Disease"/>
            <person name="Wu L."/>
            <person name="Ma J."/>
        </authorList>
    </citation>
    <scope>NUCLEOTIDE SEQUENCE [LARGE SCALE GENOMIC DNA]</scope>
    <source>
        <strain evidence="3">CCUG 60523</strain>
    </source>
</reference>